<organism evidence="1 2">
    <name type="scientific">Citrus sinensis</name>
    <name type="common">Sweet orange</name>
    <name type="synonym">Citrus aurantium var. sinensis</name>
    <dbReference type="NCBI Taxonomy" id="2711"/>
    <lineage>
        <taxon>Eukaryota</taxon>
        <taxon>Viridiplantae</taxon>
        <taxon>Streptophyta</taxon>
        <taxon>Embryophyta</taxon>
        <taxon>Tracheophyta</taxon>
        <taxon>Spermatophyta</taxon>
        <taxon>Magnoliopsida</taxon>
        <taxon>eudicotyledons</taxon>
        <taxon>Gunneridae</taxon>
        <taxon>Pentapetalae</taxon>
        <taxon>rosids</taxon>
        <taxon>malvids</taxon>
        <taxon>Sapindales</taxon>
        <taxon>Rutaceae</taxon>
        <taxon>Aurantioideae</taxon>
        <taxon>Citrus</taxon>
    </lineage>
</organism>
<sequence length="456" mass="50512">MEIWDTSTEAVIKALRSRGWCFGNIQEVTAIIAINSALIDDKDPRKVADSTESELLNTDLKSIGGKSLPDPTRKFSHIQGPIVLQAISSSLLNFAYSFLFGFQCLFPLGGGVASVRDISRSSIEEFSGNPGSNRLLKLVLTDGHIEITAIEYSHIPSIPYDVVPGTKVRLENKVPVHSGIVCLNPNVVTVLGGVVASLHEEWQMNRKYSVFSRSSLRPSQESGGGGPPPFEKFQIGAPSHQLAQRGRFYHDDSESTAKTSEPVAVETTGNTKVMPSTSQQTTGLEKNNSVTSPKVTRVEERTEEDPSSSQARPKEVVESFPVQNQAASQKLLQKMSTSNQDNRHSRGRRYRGKGKEEEPAVFTLEEWEKRKAGAKPFVNHKLPDTSNDEDLAWQLQNQLDLEDSHEQSGMHDSQAENIRMSMFSYERDDRVHGTENRGRGRGRGRRKGRGRGRGRG</sequence>
<keyword evidence="2" id="KW-1185">Reference proteome</keyword>
<gene>
    <name evidence="1" type="ORF">KPL71_000663</name>
</gene>
<comment type="caution">
    <text evidence="1">The sequence shown here is derived from an EMBL/GenBank/DDBJ whole genome shotgun (WGS) entry which is preliminary data.</text>
</comment>
<reference evidence="2" key="1">
    <citation type="journal article" date="2023" name="Hortic. Res.">
        <title>A chromosome-level phased genome enabling allele-level studies in sweet orange: a case study on citrus Huanglongbing tolerance.</title>
        <authorList>
            <person name="Wu B."/>
            <person name="Yu Q."/>
            <person name="Deng Z."/>
            <person name="Duan Y."/>
            <person name="Luo F."/>
            <person name="Gmitter F. Jr."/>
        </authorList>
    </citation>
    <scope>NUCLEOTIDE SEQUENCE [LARGE SCALE GENOMIC DNA]</scope>
    <source>
        <strain evidence="2">cv. Valencia</strain>
    </source>
</reference>
<protein>
    <submittedName>
        <fullName evidence="1">DUF1767 domain-containing protein</fullName>
    </submittedName>
</protein>
<dbReference type="Proteomes" id="UP000829398">
    <property type="component" value="Chromosome 1"/>
</dbReference>
<evidence type="ECO:0000313" key="2">
    <source>
        <dbReference type="Proteomes" id="UP000829398"/>
    </source>
</evidence>
<dbReference type="EMBL" id="CM039170">
    <property type="protein sequence ID" value="KAH9800426.1"/>
    <property type="molecule type" value="Genomic_DNA"/>
</dbReference>
<name>A0ACB8NRD3_CITSI</name>
<accession>A0ACB8NRD3</accession>
<evidence type="ECO:0000313" key="1">
    <source>
        <dbReference type="EMBL" id="KAH9800426.1"/>
    </source>
</evidence>
<proteinExistence type="predicted"/>